<dbReference type="EMBL" id="JAFMOU010000069">
    <property type="protein sequence ID" value="MBU9836037.1"/>
    <property type="molecule type" value="Genomic_DNA"/>
</dbReference>
<gene>
    <name evidence="1" type="ORF">J1786_14625</name>
</gene>
<dbReference type="InterPro" id="IPR014737">
    <property type="entry name" value="Transposase_Tn5-like_C"/>
</dbReference>
<dbReference type="Proteomes" id="UP000699865">
    <property type="component" value="Unassembled WGS sequence"/>
</dbReference>
<proteinExistence type="predicted"/>
<keyword evidence="2" id="KW-1185">Reference proteome</keyword>
<comment type="caution">
    <text evidence="1">The sequence shown here is derived from an EMBL/GenBank/DDBJ whole genome shotgun (WGS) entry which is preliminary data.</text>
</comment>
<evidence type="ECO:0000313" key="1">
    <source>
        <dbReference type="EMBL" id="MBU9836037.1"/>
    </source>
</evidence>
<evidence type="ECO:0008006" key="3">
    <source>
        <dbReference type="Google" id="ProtNLM"/>
    </source>
</evidence>
<evidence type="ECO:0000313" key="2">
    <source>
        <dbReference type="Proteomes" id="UP000699865"/>
    </source>
</evidence>
<reference evidence="1 2" key="1">
    <citation type="submission" date="2021-03" db="EMBL/GenBank/DDBJ databases">
        <title>Five novel Rahnella species.</title>
        <authorList>
            <person name="Brady C."/>
            <person name="Asselin J."/>
            <person name="Beer S."/>
            <person name="Bruberg M.B."/>
            <person name="Crampton B."/>
            <person name="Venter S."/>
            <person name="Arnold D."/>
            <person name="Denman S."/>
        </authorList>
    </citation>
    <scope>NUCLEOTIDE SEQUENCE [LARGE SCALE GENOMIC DNA]</scope>
    <source>
        <strain evidence="1 2">L72c</strain>
    </source>
</reference>
<name>A0ABS6L2I1_9GAMM</name>
<accession>A0ABS6L2I1</accession>
<protein>
    <recommendedName>
        <fullName evidence="3">Transposase</fullName>
    </recommendedName>
</protein>
<organism evidence="1 2">
    <name type="scientific">Rahnella perminowiae</name>
    <dbReference type="NCBI Taxonomy" id="2816244"/>
    <lineage>
        <taxon>Bacteria</taxon>
        <taxon>Pseudomonadati</taxon>
        <taxon>Pseudomonadota</taxon>
        <taxon>Gammaproteobacteria</taxon>
        <taxon>Enterobacterales</taxon>
        <taxon>Yersiniaceae</taxon>
        <taxon>Rahnella</taxon>
    </lineage>
</organism>
<dbReference type="Gene3D" id="1.10.740.10">
    <property type="entry name" value="Transferase Inhibitor Protein From Tn5, Chain"/>
    <property type="match status" value="1"/>
</dbReference>
<sequence length="27" mass="3223">MVMWEGWLKLQNIVEGYKLAKSLDQEI</sequence>